<comment type="caution">
    <text evidence="1">The sequence shown here is derived from an EMBL/GenBank/DDBJ whole genome shotgun (WGS) entry which is preliminary data.</text>
</comment>
<accession>A0A934I6J7</accession>
<reference evidence="1" key="1">
    <citation type="submission" date="2020-12" db="EMBL/GenBank/DDBJ databases">
        <title>Sanguibacter suaedae sp. nov., isolated from Suaeda aralocaspica.</title>
        <authorList>
            <person name="Ma Q."/>
        </authorList>
    </citation>
    <scope>NUCLEOTIDE SEQUENCE</scope>
    <source>
        <strain evidence="1">YZGR15</strain>
    </source>
</reference>
<dbReference type="Gene3D" id="3.90.1140.10">
    <property type="entry name" value="Cyclic phosphodiesterase"/>
    <property type="match status" value="1"/>
</dbReference>
<dbReference type="Proteomes" id="UP000602087">
    <property type="component" value="Unassembled WGS sequence"/>
</dbReference>
<keyword evidence="1" id="KW-0436">Ligase</keyword>
<evidence type="ECO:0000313" key="1">
    <source>
        <dbReference type="EMBL" id="MBI9115171.1"/>
    </source>
</evidence>
<dbReference type="SUPFAM" id="SSF55144">
    <property type="entry name" value="LigT-like"/>
    <property type="match status" value="1"/>
</dbReference>
<evidence type="ECO:0000313" key="2">
    <source>
        <dbReference type="Proteomes" id="UP000602087"/>
    </source>
</evidence>
<protein>
    <submittedName>
        <fullName evidence="1">2'-5' RNA ligase family protein</fullName>
    </submittedName>
</protein>
<dbReference type="PANTHER" id="PTHR40037:SF1">
    <property type="entry name" value="PHOSPHOESTERASE SAOUHSC_00951-RELATED"/>
    <property type="match status" value="1"/>
</dbReference>
<name>A0A934I6J7_9MICO</name>
<dbReference type="Pfam" id="PF13563">
    <property type="entry name" value="2_5_RNA_ligase2"/>
    <property type="match status" value="1"/>
</dbReference>
<keyword evidence="2" id="KW-1185">Reference proteome</keyword>
<dbReference type="InterPro" id="IPR050580">
    <property type="entry name" value="2H_phosphoesterase_YjcG-like"/>
</dbReference>
<sequence>MRLPERVGDQRRIGIAVEVPEPFGSDLQAARRRFGDPLADLIPPHITLLGPTVVEPSHLEDVHLHLERVARSAAPFEVLLRSSGSFRPVSPVVFVQVAQGIAECESLERRIRSGVLAQELRFNYHPHVTVAHEVDDEALDRAFEDMSGYEARFDVPALSLFEHGDDNVWRPVRSFVLGGAPEPEAVPDLLEAHVQAATEG</sequence>
<organism evidence="1 2">
    <name type="scientific">Sanguibacter suaedae</name>
    <dbReference type="NCBI Taxonomy" id="2795737"/>
    <lineage>
        <taxon>Bacteria</taxon>
        <taxon>Bacillati</taxon>
        <taxon>Actinomycetota</taxon>
        <taxon>Actinomycetes</taxon>
        <taxon>Micrococcales</taxon>
        <taxon>Sanguibacteraceae</taxon>
        <taxon>Sanguibacter</taxon>
    </lineage>
</organism>
<dbReference type="AlphaFoldDB" id="A0A934I6J7"/>
<dbReference type="InterPro" id="IPR009097">
    <property type="entry name" value="Cyclic_Pdiesterase"/>
</dbReference>
<proteinExistence type="predicted"/>
<dbReference type="RefSeq" id="WP_198733726.1">
    <property type="nucleotide sequence ID" value="NZ_JAEINH010000006.1"/>
</dbReference>
<dbReference type="GO" id="GO:0016874">
    <property type="term" value="F:ligase activity"/>
    <property type="evidence" value="ECO:0007669"/>
    <property type="project" value="UniProtKB-KW"/>
</dbReference>
<dbReference type="PANTHER" id="PTHR40037">
    <property type="entry name" value="PHOSPHOESTERASE YJCG-RELATED"/>
    <property type="match status" value="1"/>
</dbReference>
<dbReference type="EMBL" id="JAEINH010000006">
    <property type="protein sequence ID" value="MBI9115171.1"/>
    <property type="molecule type" value="Genomic_DNA"/>
</dbReference>
<gene>
    <name evidence="1" type="ORF">JAV76_09140</name>
</gene>